<name>A0A368W0L1_9ACTN</name>
<organism evidence="10 11">
    <name type="scientific">Halopolyspora algeriensis</name>
    <dbReference type="NCBI Taxonomy" id="1500506"/>
    <lineage>
        <taxon>Bacteria</taxon>
        <taxon>Bacillati</taxon>
        <taxon>Actinomycetota</taxon>
        <taxon>Actinomycetes</taxon>
        <taxon>Actinomycetes incertae sedis</taxon>
        <taxon>Halopolyspora</taxon>
    </lineage>
</organism>
<reference evidence="10 11" key="1">
    <citation type="submission" date="2018-07" db="EMBL/GenBank/DDBJ databases">
        <title>Genomic Encyclopedia of Type Strains, Phase III (KMG-III): the genomes of soil and plant-associated and newly described type strains.</title>
        <authorList>
            <person name="Whitman W."/>
        </authorList>
    </citation>
    <scope>NUCLEOTIDE SEQUENCE [LARGE SCALE GENOMIC DNA]</scope>
    <source>
        <strain evidence="10 11">CECT 8575</strain>
    </source>
</reference>
<dbReference type="PRINTS" id="PR00599">
    <property type="entry name" value="MAPEPTIDASE"/>
</dbReference>
<dbReference type="NCBIfam" id="TIGR00500">
    <property type="entry name" value="met_pdase_I"/>
    <property type="match status" value="1"/>
</dbReference>
<dbReference type="InterPro" id="IPR000994">
    <property type="entry name" value="Pept_M24"/>
</dbReference>
<feature type="region of interest" description="Disordered" evidence="8">
    <location>
        <begin position="176"/>
        <end position="200"/>
    </location>
</feature>
<comment type="function">
    <text evidence="1 6">Removes the N-terminal methionine from nascent proteins. The N-terminal methionine is often cleaved when the second residue in the primary sequence is small and uncharged (Met-Ala-, Cys, Gly, Pro, Ser, Thr, or Val). Requires deformylation of the N(alpha)-formylated initiator methionine before it can be hydrolyzed.</text>
</comment>
<evidence type="ECO:0000256" key="5">
    <source>
        <dbReference type="ARBA" id="ARBA00022801"/>
    </source>
</evidence>
<dbReference type="Gene3D" id="3.90.230.10">
    <property type="entry name" value="Creatinase/methionine aminopeptidase superfamily"/>
    <property type="match status" value="1"/>
</dbReference>
<dbReference type="InterPro" id="IPR002467">
    <property type="entry name" value="Pept_M24A_MAP1"/>
</dbReference>
<dbReference type="InterPro" id="IPR036005">
    <property type="entry name" value="Creatinase/aminopeptidase-like"/>
</dbReference>
<dbReference type="RefSeq" id="WP_114451925.1">
    <property type="nucleotide sequence ID" value="NZ_QPJC01000002.1"/>
</dbReference>
<comment type="similarity">
    <text evidence="6">Belongs to the peptidase M24A family. Methionine aminopeptidase type 1 subfamily.</text>
</comment>
<feature type="binding site" evidence="6">
    <location>
        <position position="83"/>
    </location>
    <ligand>
        <name>substrate</name>
    </ligand>
</feature>
<dbReference type="EMBL" id="QPJC01000002">
    <property type="protein sequence ID" value="RCW46121.1"/>
    <property type="molecule type" value="Genomic_DNA"/>
</dbReference>
<dbReference type="GO" id="GO:0004239">
    <property type="term" value="F:initiator methionyl aminopeptidase activity"/>
    <property type="evidence" value="ECO:0007669"/>
    <property type="project" value="UniProtKB-UniRule"/>
</dbReference>
<dbReference type="OrthoDB" id="9802055at2"/>
<evidence type="ECO:0000256" key="1">
    <source>
        <dbReference type="ARBA" id="ARBA00002521"/>
    </source>
</evidence>
<evidence type="ECO:0000256" key="8">
    <source>
        <dbReference type="SAM" id="MobiDB-lite"/>
    </source>
</evidence>
<evidence type="ECO:0000256" key="3">
    <source>
        <dbReference type="ARBA" id="ARBA00022670"/>
    </source>
</evidence>
<dbReference type="PANTHER" id="PTHR43330">
    <property type="entry name" value="METHIONINE AMINOPEPTIDASE"/>
    <property type="match status" value="1"/>
</dbReference>
<dbReference type="GO" id="GO:0005829">
    <property type="term" value="C:cytosol"/>
    <property type="evidence" value="ECO:0007669"/>
    <property type="project" value="TreeGrafter"/>
</dbReference>
<comment type="caution">
    <text evidence="10">The sequence shown here is derived from an EMBL/GenBank/DDBJ whole genome shotgun (WGS) entry which is preliminary data.</text>
</comment>
<evidence type="ECO:0000256" key="2">
    <source>
        <dbReference type="ARBA" id="ARBA00022438"/>
    </source>
</evidence>
<keyword evidence="4 6" id="KW-0479">Metal-binding</keyword>
<keyword evidence="2 6" id="KW-0031">Aminopeptidase</keyword>
<comment type="cofactor">
    <cofactor evidence="6">
        <name>Co(2+)</name>
        <dbReference type="ChEBI" id="CHEBI:48828"/>
    </cofactor>
    <cofactor evidence="6">
        <name>Zn(2+)</name>
        <dbReference type="ChEBI" id="CHEBI:29105"/>
    </cofactor>
    <cofactor evidence="6">
        <name>Mn(2+)</name>
        <dbReference type="ChEBI" id="CHEBI:29035"/>
    </cofactor>
    <cofactor evidence="6">
        <name>Fe(2+)</name>
        <dbReference type="ChEBI" id="CHEBI:29033"/>
    </cofactor>
    <text evidence="6">Binds 2 divalent metal cations per subunit. Has a high-affinity and a low affinity metal-binding site. The true nature of the physiological cofactor is under debate. The enzyme is active with cobalt, zinc, manganese or divalent iron ions. Most likely, methionine aminopeptidases function as mononuclear Fe(2+)-metalloproteases under physiological conditions, and the catalytically relevant metal-binding site has been assigned to the histidine-containing high-affinity site.</text>
</comment>
<evidence type="ECO:0000256" key="7">
    <source>
        <dbReference type="RuleBase" id="RU003653"/>
    </source>
</evidence>
<evidence type="ECO:0000313" key="11">
    <source>
        <dbReference type="Proteomes" id="UP000253495"/>
    </source>
</evidence>
<comment type="subunit">
    <text evidence="6">Monomer.</text>
</comment>
<dbReference type="Pfam" id="PF00557">
    <property type="entry name" value="Peptidase_M24"/>
    <property type="match status" value="1"/>
</dbReference>
<dbReference type="GO" id="GO:0006508">
    <property type="term" value="P:proteolysis"/>
    <property type="evidence" value="ECO:0007669"/>
    <property type="project" value="UniProtKB-KW"/>
</dbReference>
<evidence type="ECO:0000256" key="6">
    <source>
        <dbReference type="HAMAP-Rule" id="MF_01974"/>
    </source>
</evidence>
<accession>A0A368W0L1</accession>
<comment type="catalytic activity">
    <reaction evidence="6 7">
        <text>Release of N-terminal amino acids, preferentially methionine, from peptides and arylamides.</text>
        <dbReference type="EC" id="3.4.11.18"/>
    </reaction>
</comment>
<keyword evidence="11" id="KW-1185">Reference proteome</keyword>
<comment type="caution">
    <text evidence="6">Lacks conserved residue(s) required for the propagation of feature annotation.</text>
</comment>
<proteinExistence type="inferred from homology"/>
<gene>
    <name evidence="6" type="primary">map</name>
    <name evidence="10" type="ORF">DFQ14_102423</name>
</gene>
<dbReference type="PANTHER" id="PTHR43330:SF27">
    <property type="entry name" value="METHIONINE AMINOPEPTIDASE"/>
    <property type="match status" value="1"/>
</dbReference>
<evidence type="ECO:0000256" key="4">
    <source>
        <dbReference type="ARBA" id="ARBA00022723"/>
    </source>
</evidence>
<sequence>MIELRTPTELDAMGRTGLVVADVLATVRRHARPGTALAELDELAGTVLAEAGATPAEAHHRPSRAPTPFPQMVATSVNDVVLHGLPGRYHLTGGDLLSIDCRACLDGWHAAAAMTVPVGTPRQEDVVLADTARQALQDGIAAAVPGHHTGDIARAIGVVSRSGGYGVPARLGGHGIGRQQRQDPFVPNDGRPGQGTPLRPGMVVTIAPVLLAGGRQDLERAADGSLHTGDGSRSAHVQHTVAVTEHGPRVLTAP</sequence>
<dbReference type="HAMAP" id="MF_01974">
    <property type="entry name" value="MetAP_1"/>
    <property type="match status" value="1"/>
</dbReference>
<feature type="domain" description="Peptidase M24" evidence="9">
    <location>
        <begin position="12"/>
        <end position="245"/>
    </location>
</feature>
<dbReference type="InterPro" id="IPR001714">
    <property type="entry name" value="Pept_M24_MAP"/>
</dbReference>
<dbReference type="Proteomes" id="UP000253495">
    <property type="component" value="Unassembled WGS sequence"/>
</dbReference>
<keyword evidence="5 6" id="KW-0378">Hydrolase</keyword>
<protein>
    <recommendedName>
        <fullName evidence="6 7">Methionine aminopeptidase</fullName>
        <shortName evidence="6">MAP</shortName>
        <shortName evidence="6">MetAP</shortName>
        <ecNumber evidence="6 7">3.4.11.18</ecNumber>
    </recommendedName>
    <alternativeName>
        <fullName evidence="6">Peptidase M</fullName>
    </alternativeName>
</protein>
<evidence type="ECO:0000259" key="9">
    <source>
        <dbReference type="Pfam" id="PF00557"/>
    </source>
</evidence>
<dbReference type="GO" id="GO:0070006">
    <property type="term" value="F:metalloaminopeptidase activity"/>
    <property type="evidence" value="ECO:0007669"/>
    <property type="project" value="UniProtKB-UniRule"/>
</dbReference>
<keyword evidence="3 6" id="KW-0645">Protease</keyword>
<dbReference type="EC" id="3.4.11.18" evidence="6 7"/>
<dbReference type="AlphaFoldDB" id="A0A368W0L1"/>
<dbReference type="SUPFAM" id="SSF55920">
    <property type="entry name" value="Creatinase/aminopeptidase"/>
    <property type="match status" value="1"/>
</dbReference>
<evidence type="ECO:0000313" key="10">
    <source>
        <dbReference type="EMBL" id="RCW46121.1"/>
    </source>
</evidence>
<dbReference type="GO" id="GO:0046872">
    <property type="term" value="F:metal ion binding"/>
    <property type="evidence" value="ECO:0007669"/>
    <property type="project" value="UniProtKB-UniRule"/>
</dbReference>